<feature type="compositionally biased region" description="Low complexity" evidence="1">
    <location>
        <begin position="85"/>
        <end position="109"/>
    </location>
</feature>
<sequence length="131" mass="13477">MVTPRTSPGGARRRAAPGGSRDKRPMLLRTSPNRPILVLLPRPAPPTEGSEKQRTSTAGVVAAPPATAAHVAESSCRVPGSPRQVVAAARRPRGPGARAARGPRPGGVSRRARGSSQKGSSHNCLSQNGLS</sequence>
<organism evidence="2 3">
    <name type="scientific">Prorocentrum cordatum</name>
    <dbReference type="NCBI Taxonomy" id="2364126"/>
    <lineage>
        <taxon>Eukaryota</taxon>
        <taxon>Sar</taxon>
        <taxon>Alveolata</taxon>
        <taxon>Dinophyceae</taxon>
        <taxon>Prorocentrales</taxon>
        <taxon>Prorocentraceae</taxon>
        <taxon>Prorocentrum</taxon>
    </lineage>
</organism>
<gene>
    <name evidence="2" type="ORF">PCOR1329_LOCUS59865</name>
</gene>
<comment type="caution">
    <text evidence="2">The sequence shown here is derived from an EMBL/GenBank/DDBJ whole genome shotgun (WGS) entry which is preliminary data.</text>
</comment>
<accession>A0ABN9VP13</accession>
<evidence type="ECO:0000256" key="1">
    <source>
        <dbReference type="SAM" id="MobiDB-lite"/>
    </source>
</evidence>
<proteinExistence type="predicted"/>
<feature type="compositionally biased region" description="Low complexity" evidence="1">
    <location>
        <begin position="1"/>
        <end position="10"/>
    </location>
</feature>
<dbReference type="EMBL" id="CAUYUJ010017478">
    <property type="protein sequence ID" value="CAK0875134.1"/>
    <property type="molecule type" value="Genomic_DNA"/>
</dbReference>
<name>A0ABN9VP13_9DINO</name>
<evidence type="ECO:0000313" key="3">
    <source>
        <dbReference type="Proteomes" id="UP001189429"/>
    </source>
</evidence>
<feature type="compositionally biased region" description="Polar residues" evidence="1">
    <location>
        <begin position="117"/>
        <end position="131"/>
    </location>
</feature>
<feature type="compositionally biased region" description="Low complexity" evidence="1">
    <location>
        <begin position="57"/>
        <end position="72"/>
    </location>
</feature>
<reference evidence="2" key="1">
    <citation type="submission" date="2023-10" db="EMBL/GenBank/DDBJ databases">
        <authorList>
            <person name="Chen Y."/>
            <person name="Shah S."/>
            <person name="Dougan E. K."/>
            <person name="Thang M."/>
            <person name="Chan C."/>
        </authorList>
    </citation>
    <scope>NUCLEOTIDE SEQUENCE [LARGE SCALE GENOMIC DNA]</scope>
</reference>
<protein>
    <submittedName>
        <fullName evidence="2">Uncharacterized protein</fullName>
    </submittedName>
</protein>
<evidence type="ECO:0000313" key="2">
    <source>
        <dbReference type="EMBL" id="CAK0875134.1"/>
    </source>
</evidence>
<keyword evidence="3" id="KW-1185">Reference proteome</keyword>
<dbReference type="Proteomes" id="UP001189429">
    <property type="component" value="Unassembled WGS sequence"/>
</dbReference>
<feature type="region of interest" description="Disordered" evidence="1">
    <location>
        <begin position="1"/>
        <end position="131"/>
    </location>
</feature>